<dbReference type="InterPro" id="IPR041492">
    <property type="entry name" value="HAD_2"/>
</dbReference>
<dbReference type="Gene3D" id="3.40.50.1000">
    <property type="entry name" value="HAD superfamily/HAD-like"/>
    <property type="match status" value="1"/>
</dbReference>
<dbReference type="SUPFAM" id="SSF56784">
    <property type="entry name" value="HAD-like"/>
    <property type="match status" value="1"/>
</dbReference>
<comment type="caution">
    <text evidence="2">The sequence shown here is derived from an EMBL/GenBank/DDBJ whole genome shotgun (WGS) entry which is preliminary data.</text>
</comment>
<dbReference type="GO" id="GO:0016787">
    <property type="term" value="F:hydrolase activity"/>
    <property type="evidence" value="ECO:0007669"/>
    <property type="project" value="UniProtKB-KW"/>
</dbReference>
<protein>
    <submittedName>
        <fullName evidence="2">HAD family hydrolase</fullName>
        <ecNumber evidence="2">3.1.3.-</ecNumber>
    </submittedName>
</protein>
<dbReference type="InterPro" id="IPR023214">
    <property type="entry name" value="HAD_sf"/>
</dbReference>
<dbReference type="SFLD" id="SFLDG01129">
    <property type="entry name" value="C1.5:_HAD__Beta-PGM__Phosphata"/>
    <property type="match status" value="1"/>
</dbReference>
<dbReference type="InterPro" id="IPR052550">
    <property type="entry name" value="Pyrimidine_5'-ntase_YjjG"/>
</dbReference>
<organism evidence="2 3">
    <name type="scientific">Amycolatopsis halotolerans</name>
    <dbReference type="NCBI Taxonomy" id="330083"/>
    <lineage>
        <taxon>Bacteria</taxon>
        <taxon>Bacillati</taxon>
        <taxon>Actinomycetota</taxon>
        <taxon>Actinomycetes</taxon>
        <taxon>Pseudonocardiales</taxon>
        <taxon>Pseudonocardiaceae</taxon>
        <taxon>Amycolatopsis</taxon>
    </lineage>
</organism>
<gene>
    <name evidence="2" type="ORF">ACFORO_21935</name>
</gene>
<evidence type="ECO:0000313" key="3">
    <source>
        <dbReference type="Proteomes" id="UP001595764"/>
    </source>
</evidence>
<evidence type="ECO:0000256" key="1">
    <source>
        <dbReference type="SAM" id="MobiDB-lite"/>
    </source>
</evidence>
<dbReference type="EC" id="3.1.3.-" evidence="2"/>
<feature type="region of interest" description="Disordered" evidence="1">
    <location>
        <begin position="214"/>
        <end position="236"/>
    </location>
</feature>
<dbReference type="NCBIfam" id="TIGR01549">
    <property type="entry name" value="HAD-SF-IA-v1"/>
    <property type="match status" value="1"/>
</dbReference>
<dbReference type="PANTHER" id="PTHR47478">
    <property type="match status" value="1"/>
</dbReference>
<dbReference type="PRINTS" id="PR00413">
    <property type="entry name" value="HADHALOGNASE"/>
</dbReference>
<keyword evidence="3" id="KW-1185">Reference proteome</keyword>
<reference evidence="3" key="1">
    <citation type="journal article" date="2019" name="Int. J. Syst. Evol. Microbiol.">
        <title>The Global Catalogue of Microorganisms (GCM) 10K type strain sequencing project: providing services to taxonomists for standard genome sequencing and annotation.</title>
        <authorList>
            <consortium name="The Broad Institute Genomics Platform"/>
            <consortium name="The Broad Institute Genome Sequencing Center for Infectious Disease"/>
            <person name="Wu L."/>
            <person name="Ma J."/>
        </authorList>
    </citation>
    <scope>NUCLEOTIDE SEQUENCE [LARGE SCALE GENOMIC DNA]</scope>
    <source>
        <strain evidence="3">CGMCC 4.7682</strain>
    </source>
</reference>
<dbReference type="Gene3D" id="1.10.150.520">
    <property type="match status" value="1"/>
</dbReference>
<dbReference type="PANTHER" id="PTHR47478:SF1">
    <property type="entry name" value="PYRIMIDINE 5'-NUCLEOTIDASE YJJG"/>
    <property type="match status" value="1"/>
</dbReference>
<dbReference type="EMBL" id="JBHRWI010000026">
    <property type="protein sequence ID" value="MFC3512846.1"/>
    <property type="molecule type" value="Genomic_DNA"/>
</dbReference>
<evidence type="ECO:0000313" key="2">
    <source>
        <dbReference type="EMBL" id="MFC3512846.1"/>
    </source>
</evidence>
<dbReference type="InterPro" id="IPR036412">
    <property type="entry name" value="HAD-like_sf"/>
</dbReference>
<name>A0ABV7QIA6_9PSEU</name>
<keyword evidence="2" id="KW-0378">Hydrolase</keyword>
<dbReference type="InterPro" id="IPR006439">
    <property type="entry name" value="HAD-SF_hydro_IA"/>
</dbReference>
<dbReference type="RefSeq" id="WP_377874427.1">
    <property type="nucleotide sequence ID" value="NZ_JBHMAY010000071.1"/>
</dbReference>
<dbReference type="SFLD" id="SFLDS00003">
    <property type="entry name" value="Haloacid_Dehalogenase"/>
    <property type="match status" value="1"/>
</dbReference>
<sequence>MTRLALVDLDDTLTDLSGAFSRWTTEFASQHRLPDDAAAWLIAARREGPLDRFFAEVRQKFDLAEPADQLWANYRARIPHLVQLYPDVLDDLGSLRATGWRIGIVTNGIRDNQLAKLQRTGLAEAVDGYCISDAVGLRKPDPRIFRRAAQNCGTTLSPDDWLIGDSPHLDIAGGHSAGIRTVWISHHRTWPQDQQPPHRTATDLRQAVRILLNEEPAPRATVIPPPHPGAGPSRTG</sequence>
<dbReference type="Proteomes" id="UP001595764">
    <property type="component" value="Unassembled WGS sequence"/>
</dbReference>
<dbReference type="Pfam" id="PF13419">
    <property type="entry name" value="HAD_2"/>
    <property type="match status" value="1"/>
</dbReference>
<accession>A0ABV7QIA6</accession>
<proteinExistence type="predicted"/>